<dbReference type="AlphaFoldDB" id="A0AAD5QUQ8"/>
<protein>
    <submittedName>
        <fullName evidence="1">Uncharacterized protein</fullName>
    </submittedName>
</protein>
<accession>A0AAD5QUQ8</accession>
<reference evidence="1" key="1">
    <citation type="submission" date="2021-06" db="EMBL/GenBank/DDBJ databases">
        <title>Parelaphostrongylus tenuis whole genome reference sequence.</title>
        <authorList>
            <person name="Garwood T.J."/>
            <person name="Larsen P.A."/>
            <person name="Fountain-Jones N.M."/>
            <person name="Garbe J.R."/>
            <person name="Macchietto M.G."/>
            <person name="Kania S.A."/>
            <person name="Gerhold R.W."/>
            <person name="Richards J.E."/>
            <person name="Wolf T.M."/>
        </authorList>
    </citation>
    <scope>NUCLEOTIDE SEQUENCE</scope>
    <source>
        <strain evidence="1">MNPRO001-30</strain>
        <tissue evidence="1">Meninges</tissue>
    </source>
</reference>
<dbReference type="Proteomes" id="UP001196413">
    <property type="component" value="Unassembled WGS sequence"/>
</dbReference>
<evidence type="ECO:0000313" key="2">
    <source>
        <dbReference type="Proteomes" id="UP001196413"/>
    </source>
</evidence>
<organism evidence="1 2">
    <name type="scientific">Parelaphostrongylus tenuis</name>
    <name type="common">Meningeal worm</name>
    <dbReference type="NCBI Taxonomy" id="148309"/>
    <lineage>
        <taxon>Eukaryota</taxon>
        <taxon>Metazoa</taxon>
        <taxon>Ecdysozoa</taxon>
        <taxon>Nematoda</taxon>
        <taxon>Chromadorea</taxon>
        <taxon>Rhabditida</taxon>
        <taxon>Rhabditina</taxon>
        <taxon>Rhabditomorpha</taxon>
        <taxon>Strongyloidea</taxon>
        <taxon>Metastrongylidae</taxon>
        <taxon>Parelaphostrongylus</taxon>
    </lineage>
</organism>
<evidence type="ECO:0000313" key="1">
    <source>
        <dbReference type="EMBL" id="KAJ1360041.1"/>
    </source>
</evidence>
<name>A0AAD5QUQ8_PARTN</name>
<comment type="caution">
    <text evidence="1">The sequence shown here is derived from an EMBL/GenBank/DDBJ whole genome shotgun (WGS) entry which is preliminary data.</text>
</comment>
<dbReference type="EMBL" id="JAHQIW010003767">
    <property type="protein sequence ID" value="KAJ1360041.1"/>
    <property type="molecule type" value="Genomic_DNA"/>
</dbReference>
<gene>
    <name evidence="1" type="ORF">KIN20_018921</name>
</gene>
<sequence length="69" mass="8187">MSLERDKQLMALHCLNFRSRHEAVCYPAFQNELTQPAHNIYKEDDNLQEASMVAQRKVRRSSWTTHARQ</sequence>
<proteinExistence type="predicted"/>
<keyword evidence="2" id="KW-1185">Reference proteome</keyword>